<evidence type="ECO:0000256" key="3">
    <source>
        <dbReference type="ARBA" id="ARBA00022989"/>
    </source>
</evidence>
<comment type="subcellular location">
    <subcellularLocation>
        <location evidence="1">Membrane</location>
        <topology evidence="1">Multi-pass membrane protein</topology>
    </subcellularLocation>
</comment>
<sequence>MTLILLGLILWSGSHLWKRLAPESRDAMGPKGRTAVAILSVLGIVCMVIGYRAADGAVYWGRTPAMTGINNLLVLLAFYLFAASGKGTRVTRAIRHPQLTAVIVWAVAHLLVNGDTPSFLLFGGLLVWAVAEIFVLNKALGPRGAYHAPPIKSEIIAVVATLVVFIVAAGIHIALGYNPFG</sequence>
<protein>
    <submittedName>
        <fullName evidence="7">Uncharacterized membrane protein</fullName>
    </submittedName>
</protein>
<reference evidence="7 8" key="1">
    <citation type="submission" date="2016-10" db="EMBL/GenBank/DDBJ databases">
        <authorList>
            <person name="de Groot N.N."/>
        </authorList>
    </citation>
    <scope>NUCLEOTIDE SEQUENCE [LARGE SCALE GENOMIC DNA]</scope>
    <source>
        <strain evidence="7 8">DSM 16199</strain>
    </source>
</reference>
<evidence type="ECO:0000256" key="5">
    <source>
        <dbReference type="SAM" id="Phobius"/>
    </source>
</evidence>
<proteinExistence type="predicted"/>
<name>A0A1I4G2I0_9RHOB</name>
<gene>
    <name evidence="7" type="ORF">SAMN04488004_11167</name>
</gene>
<dbReference type="STRING" id="195913.SAMN04488004_11167"/>
<keyword evidence="8" id="KW-1185">Reference proteome</keyword>
<dbReference type="RefSeq" id="WP_090189538.1">
    <property type="nucleotide sequence ID" value="NZ_CAXIDI010000007.1"/>
</dbReference>
<feature type="transmembrane region" description="Helical" evidence="5">
    <location>
        <begin position="119"/>
        <end position="136"/>
    </location>
</feature>
<feature type="domain" description="NnrU" evidence="6">
    <location>
        <begin position="4"/>
        <end position="178"/>
    </location>
</feature>
<evidence type="ECO:0000256" key="1">
    <source>
        <dbReference type="ARBA" id="ARBA00004141"/>
    </source>
</evidence>
<evidence type="ECO:0000313" key="8">
    <source>
        <dbReference type="Proteomes" id="UP000199550"/>
    </source>
</evidence>
<dbReference type="EMBL" id="FOTF01000011">
    <property type="protein sequence ID" value="SFL24295.1"/>
    <property type="molecule type" value="Genomic_DNA"/>
</dbReference>
<evidence type="ECO:0000256" key="2">
    <source>
        <dbReference type="ARBA" id="ARBA00022692"/>
    </source>
</evidence>
<feature type="transmembrane region" description="Helical" evidence="5">
    <location>
        <begin position="32"/>
        <end position="51"/>
    </location>
</feature>
<keyword evidence="4 5" id="KW-0472">Membrane</keyword>
<keyword evidence="3 5" id="KW-1133">Transmembrane helix</keyword>
<dbReference type="OrthoDB" id="5293641at2"/>
<dbReference type="AlphaFoldDB" id="A0A1I4G2I0"/>
<accession>A0A1I4G2I0</accession>
<dbReference type="Proteomes" id="UP000199550">
    <property type="component" value="Unassembled WGS sequence"/>
</dbReference>
<dbReference type="GO" id="GO:0016020">
    <property type="term" value="C:membrane"/>
    <property type="evidence" value="ECO:0007669"/>
    <property type="project" value="UniProtKB-SubCell"/>
</dbReference>
<evidence type="ECO:0000256" key="4">
    <source>
        <dbReference type="ARBA" id="ARBA00023136"/>
    </source>
</evidence>
<feature type="transmembrane region" description="Helical" evidence="5">
    <location>
        <begin position="63"/>
        <end position="82"/>
    </location>
</feature>
<feature type="transmembrane region" description="Helical" evidence="5">
    <location>
        <begin position="156"/>
        <end position="177"/>
    </location>
</feature>
<evidence type="ECO:0000313" key="7">
    <source>
        <dbReference type="EMBL" id="SFL24295.1"/>
    </source>
</evidence>
<keyword evidence="2 5" id="KW-0812">Transmembrane</keyword>
<dbReference type="Pfam" id="PF07298">
    <property type="entry name" value="NnrU"/>
    <property type="match status" value="1"/>
</dbReference>
<organism evidence="7 8">
    <name type="scientific">Loktanella salsilacus</name>
    <dbReference type="NCBI Taxonomy" id="195913"/>
    <lineage>
        <taxon>Bacteria</taxon>
        <taxon>Pseudomonadati</taxon>
        <taxon>Pseudomonadota</taxon>
        <taxon>Alphaproteobacteria</taxon>
        <taxon>Rhodobacterales</taxon>
        <taxon>Roseobacteraceae</taxon>
        <taxon>Loktanella</taxon>
    </lineage>
</organism>
<evidence type="ECO:0000259" key="6">
    <source>
        <dbReference type="Pfam" id="PF07298"/>
    </source>
</evidence>
<dbReference type="InterPro" id="IPR009915">
    <property type="entry name" value="NnrU_dom"/>
</dbReference>